<dbReference type="CDD" id="cd07322">
    <property type="entry name" value="PriL_PriS_Eukaryotic"/>
    <property type="match status" value="1"/>
</dbReference>
<evidence type="ECO:0000256" key="10">
    <source>
        <dbReference type="PIRNR" id="PIRNR009449"/>
    </source>
</evidence>
<feature type="compositionally biased region" description="Basic and acidic residues" evidence="12">
    <location>
        <begin position="475"/>
        <end position="500"/>
    </location>
</feature>
<feature type="binding site" evidence="11">
    <location>
        <position position="397"/>
    </location>
    <ligand>
        <name>[4Fe-4S] cluster</name>
        <dbReference type="ChEBI" id="CHEBI:49883"/>
    </ligand>
</feature>
<name>A0A6P8H2M6_ACTTE</name>
<keyword evidence="7 10" id="KW-0408">Iron</keyword>
<evidence type="ECO:0000256" key="11">
    <source>
        <dbReference type="PIRSR" id="PIRSR009449-1"/>
    </source>
</evidence>
<dbReference type="Pfam" id="PF26466">
    <property type="entry name" value="DNA_primase_lrg_N"/>
    <property type="match status" value="1"/>
</dbReference>
<dbReference type="GO" id="GO:0051539">
    <property type="term" value="F:4 iron, 4 sulfur cluster binding"/>
    <property type="evidence" value="ECO:0007669"/>
    <property type="project" value="UniProtKB-UniRule"/>
</dbReference>
<evidence type="ECO:0000256" key="9">
    <source>
        <dbReference type="ARBA" id="ARBA00023125"/>
    </source>
</evidence>
<evidence type="ECO:0000256" key="2">
    <source>
        <dbReference type="ARBA" id="ARBA00019038"/>
    </source>
</evidence>
<evidence type="ECO:0000256" key="12">
    <source>
        <dbReference type="SAM" id="MobiDB-lite"/>
    </source>
</evidence>
<evidence type="ECO:0000259" key="13">
    <source>
        <dbReference type="Pfam" id="PF04104"/>
    </source>
</evidence>
<evidence type="ECO:0000256" key="5">
    <source>
        <dbReference type="ARBA" id="ARBA00022705"/>
    </source>
</evidence>
<evidence type="ECO:0000313" key="14">
    <source>
        <dbReference type="Proteomes" id="UP000515163"/>
    </source>
</evidence>
<dbReference type="GO" id="GO:0006269">
    <property type="term" value="P:DNA replication, synthesis of primer"/>
    <property type="evidence" value="ECO:0007669"/>
    <property type="project" value="UniProtKB-KW"/>
</dbReference>
<dbReference type="Proteomes" id="UP000515163">
    <property type="component" value="Unplaced"/>
</dbReference>
<dbReference type="PANTHER" id="PTHR10537">
    <property type="entry name" value="DNA PRIMASE LARGE SUBUNIT"/>
    <property type="match status" value="1"/>
</dbReference>
<dbReference type="GO" id="GO:0003677">
    <property type="term" value="F:DNA binding"/>
    <property type="evidence" value="ECO:0007669"/>
    <property type="project" value="UniProtKB-UniRule"/>
</dbReference>
<comment type="cofactor">
    <cofactor evidence="10">
        <name>[4Fe-4S] cluster</name>
        <dbReference type="ChEBI" id="CHEBI:49883"/>
    </cofactor>
    <text evidence="10">Binds 1 [4Fe-4S] cluster.</text>
</comment>
<evidence type="ECO:0000256" key="4">
    <source>
        <dbReference type="ARBA" id="ARBA00022515"/>
    </source>
</evidence>
<keyword evidence="6 10" id="KW-0479">Metal-binding</keyword>
<feature type="region of interest" description="Disordered" evidence="12">
    <location>
        <begin position="468"/>
        <end position="516"/>
    </location>
</feature>
<comment type="similarity">
    <text evidence="1 10">Belongs to the eukaryotic-type primase large subunit family.</text>
</comment>
<dbReference type="PIRSF" id="PIRSF009449">
    <property type="entry name" value="DNA_primase_large_subunit"/>
    <property type="match status" value="1"/>
</dbReference>
<dbReference type="KEGG" id="aten:116287321"/>
<proteinExistence type="inferred from homology"/>
<accession>A0A6P8H2M6</accession>
<dbReference type="AlphaFoldDB" id="A0A6P8H2M6"/>
<sequence>MQSDVPKRLKQPVVLSVVPDFKRYPDRLQMYRLPPTDNISLEEFEEFAVERLKVLREIETNSIRYKKDSDEYKKNTMKALKELVGVNYKATGEENIKKKSNEIHNERRKDHISHFILRLAYCRSEELRRWFLTQETELFRFRFDFEIDPKAIDSFLEHNNLSYTDISKEEKDRLEIKLKDSGYNLPLQLVQATQYYKVPFTEALDLVRSRKVYLEGGYAYVPRNELSSIISNVFRTNLSHALALTARALPYLEEDERLLPRLTNLSRQYVGQDYSQKKNIAGGKISLDQIDAVAWKSFPLCMRNLHQSLREHHHLKHGGRMQYGLFLKGIGISLEESLIFWRSEFSKVMELDKFDKQYAYNIRHNYGKEGKRADYTPYSCMKIIMSSQPGPGDCHGCPYRHTEPNLLKQRLATHKLGKEGLDQVMNLVKESHYQLACTRYFELTHSTEDMPGFNHPNQYFEESRKILTGNTSSSQDRRSQTPRPIKKENAIKQENTKENELLEELDDSELMEVEGV</sequence>
<evidence type="ECO:0000256" key="7">
    <source>
        <dbReference type="ARBA" id="ARBA00023004"/>
    </source>
</evidence>
<gene>
    <name evidence="15" type="primary">LOC116287321</name>
</gene>
<feature type="binding site" evidence="11">
    <location>
        <position position="380"/>
    </location>
    <ligand>
        <name>[4Fe-4S] cluster</name>
        <dbReference type="ChEBI" id="CHEBI:49883"/>
    </ligand>
</feature>
<keyword evidence="9 10" id="KW-0238">DNA-binding</keyword>
<keyword evidence="8 10" id="KW-0411">Iron-sulfur</keyword>
<dbReference type="InterPro" id="IPR058560">
    <property type="entry name" value="DNA_primase_C"/>
</dbReference>
<dbReference type="GO" id="GO:0005658">
    <property type="term" value="C:alpha DNA polymerase:primase complex"/>
    <property type="evidence" value="ECO:0007669"/>
    <property type="project" value="UniProtKB-ARBA"/>
</dbReference>
<dbReference type="InterPro" id="IPR016558">
    <property type="entry name" value="DNA_primase_lsu_euk"/>
</dbReference>
<reference evidence="15" key="1">
    <citation type="submission" date="2025-08" db="UniProtKB">
        <authorList>
            <consortium name="RefSeq"/>
        </authorList>
    </citation>
    <scope>IDENTIFICATION</scope>
    <source>
        <tissue evidence="15">Tentacle</tissue>
    </source>
</reference>
<dbReference type="FunCoup" id="A0A6P8H2M6">
    <property type="interactions" value="1747"/>
</dbReference>
<evidence type="ECO:0000256" key="6">
    <source>
        <dbReference type="ARBA" id="ARBA00022723"/>
    </source>
</evidence>
<feature type="domain" description="DNA primase large subunit C-terminal" evidence="13">
    <location>
        <begin position="293"/>
        <end position="460"/>
    </location>
</feature>
<comment type="function">
    <text evidence="10">DNA primase is the polymerase that synthesizes small RNA primers for the Okazaki fragments made during discontinuous DNA replication.</text>
</comment>
<dbReference type="GeneID" id="116287321"/>
<dbReference type="FunFam" id="1.20.930.80:FF:000001">
    <property type="entry name" value="DNA primase large subunit"/>
    <property type="match status" value="1"/>
</dbReference>
<dbReference type="GO" id="GO:0046872">
    <property type="term" value="F:metal ion binding"/>
    <property type="evidence" value="ECO:0007669"/>
    <property type="project" value="UniProtKB-UniRule"/>
</dbReference>
<keyword evidence="14" id="KW-1185">Reference proteome</keyword>
<dbReference type="InterPro" id="IPR007238">
    <property type="entry name" value="DNA_primase_lsu_euk/arc"/>
</dbReference>
<dbReference type="PANTHER" id="PTHR10537:SF3">
    <property type="entry name" value="DNA PRIMASE LARGE SUBUNIT"/>
    <property type="match status" value="1"/>
</dbReference>
<feature type="binding site" evidence="11">
    <location>
        <position position="437"/>
    </location>
    <ligand>
        <name>[4Fe-4S] cluster</name>
        <dbReference type="ChEBI" id="CHEBI:49883"/>
    </ligand>
</feature>
<keyword evidence="5 10" id="KW-0235">DNA replication</keyword>
<feature type="binding site" evidence="11">
    <location>
        <position position="301"/>
    </location>
    <ligand>
        <name>[4Fe-4S] cluster</name>
        <dbReference type="ChEBI" id="CHEBI:49883"/>
    </ligand>
</feature>
<dbReference type="InParanoid" id="A0A6P8H2M6"/>
<feature type="compositionally biased region" description="Acidic residues" evidence="12">
    <location>
        <begin position="501"/>
        <end position="516"/>
    </location>
</feature>
<protein>
    <recommendedName>
        <fullName evidence="2 10">DNA primase large subunit</fullName>
    </recommendedName>
</protein>
<dbReference type="GO" id="GO:0006270">
    <property type="term" value="P:DNA replication initiation"/>
    <property type="evidence" value="ECO:0007669"/>
    <property type="project" value="UniProtKB-ARBA"/>
</dbReference>
<evidence type="ECO:0000313" key="15">
    <source>
        <dbReference type="RefSeq" id="XP_031549848.1"/>
    </source>
</evidence>
<keyword evidence="3 10" id="KW-0004">4Fe-4S</keyword>
<evidence type="ECO:0000256" key="1">
    <source>
        <dbReference type="ARBA" id="ARBA00010564"/>
    </source>
</evidence>
<dbReference type="Gene3D" id="1.20.930.80">
    <property type="match status" value="1"/>
</dbReference>
<dbReference type="RefSeq" id="XP_031549848.1">
    <property type="nucleotide sequence ID" value="XM_031693988.1"/>
</dbReference>
<evidence type="ECO:0000256" key="3">
    <source>
        <dbReference type="ARBA" id="ARBA00022485"/>
    </source>
</evidence>
<evidence type="ECO:0000256" key="8">
    <source>
        <dbReference type="ARBA" id="ARBA00023014"/>
    </source>
</evidence>
<dbReference type="Pfam" id="PF04104">
    <property type="entry name" value="DNA_primase_lrg"/>
    <property type="match status" value="1"/>
</dbReference>
<organism evidence="14 15">
    <name type="scientific">Actinia tenebrosa</name>
    <name type="common">Australian red waratah sea anemone</name>
    <dbReference type="NCBI Taxonomy" id="6105"/>
    <lineage>
        <taxon>Eukaryota</taxon>
        <taxon>Metazoa</taxon>
        <taxon>Cnidaria</taxon>
        <taxon>Anthozoa</taxon>
        <taxon>Hexacorallia</taxon>
        <taxon>Actiniaria</taxon>
        <taxon>Actiniidae</taxon>
        <taxon>Actinia</taxon>
    </lineage>
</organism>
<dbReference type="OrthoDB" id="421393at2759"/>
<keyword evidence="4 10" id="KW-0639">Primosome</keyword>